<dbReference type="EMBL" id="JBHSQB010000007">
    <property type="protein sequence ID" value="MFC6097120.1"/>
    <property type="molecule type" value="Genomic_DNA"/>
</dbReference>
<gene>
    <name evidence="1" type="ORF">ACFPVY_10740</name>
</gene>
<dbReference type="RefSeq" id="WP_379791999.1">
    <property type="nucleotide sequence ID" value="NZ_JBHSQB010000007.1"/>
</dbReference>
<name>A0ABW1PNC4_9FLAO</name>
<dbReference type="PROSITE" id="PS51257">
    <property type="entry name" value="PROKAR_LIPOPROTEIN"/>
    <property type="match status" value="1"/>
</dbReference>
<comment type="caution">
    <text evidence="1">The sequence shown here is derived from an EMBL/GenBank/DDBJ whole genome shotgun (WGS) entry which is preliminary data.</text>
</comment>
<evidence type="ECO:0000313" key="2">
    <source>
        <dbReference type="Proteomes" id="UP001596287"/>
    </source>
</evidence>
<organism evidence="1 2">
    <name type="scientific">Flavobacterium qiangtangense</name>
    <dbReference type="NCBI Taxonomy" id="1442595"/>
    <lineage>
        <taxon>Bacteria</taxon>
        <taxon>Pseudomonadati</taxon>
        <taxon>Bacteroidota</taxon>
        <taxon>Flavobacteriia</taxon>
        <taxon>Flavobacteriales</taxon>
        <taxon>Flavobacteriaceae</taxon>
        <taxon>Flavobacterium</taxon>
    </lineage>
</organism>
<proteinExistence type="predicted"/>
<dbReference type="Proteomes" id="UP001596287">
    <property type="component" value="Unassembled WGS sequence"/>
</dbReference>
<reference evidence="2" key="1">
    <citation type="journal article" date="2019" name="Int. J. Syst. Evol. Microbiol.">
        <title>The Global Catalogue of Microorganisms (GCM) 10K type strain sequencing project: providing services to taxonomists for standard genome sequencing and annotation.</title>
        <authorList>
            <consortium name="The Broad Institute Genomics Platform"/>
            <consortium name="The Broad Institute Genome Sequencing Center for Infectious Disease"/>
            <person name="Wu L."/>
            <person name="Ma J."/>
        </authorList>
    </citation>
    <scope>NUCLEOTIDE SEQUENCE [LARGE SCALE GENOMIC DNA]</scope>
    <source>
        <strain evidence="2">CCUG 49679</strain>
    </source>
</reference>
<sequence>MKTVSSLLFILLILSCRDKKNDIIQNRNVSIIDYQADSVYYKIDVINDGEKELFLVTNNYAVGDSIIGGISNYNNHKKGYNLINENPDLKKLSVYILSRIFYIEDNQSTQIAKISNRDDEFNYLILKQGYFMEPAIIDGKRISGGYLRIQEISDYQLGGKYLNLVYYKNKWIVFTKEIDNPTKGLPAYCQGYCVDTLFIDNDLNKGSFNEFFYSSGYCKCFETKN</sequence>
<protein>
    <submittedName>
        <fullName evidence="1">Uncharacterized protein</fullName>
    </submittedName>
</protein>
<evidence type="ECO:0000313" key="1">
    <source>
        <dbReference type="EMBL" id="MFC6097120.1"/>
    </source>
</evidence>
<accession>A0ABW1PNC4</accession>
<keyword evidence="2" id="KW-1185">Reference proteome</keyword>